<keyword evidence="1" id="KW-0808">Transferase</keyword>
<dbReference type="GO" id="GO:0008168">
    <property type="term" value="F:methyltransferase activity"/>
    <property type="evidence" value="ECO:0007669"/>
    <property type="project" value="UniProtKB-KW"/>
</dbReference>
<gene>
    <name evidence="1" type="ORF">GCM10008905_24420</name>
</gene>
<name>A0ABN1J2X7_9CLOT</name>
<dbReference type="RefSeq" id="WP_343770078.1">
    <property type="nucleotide sequence ID" value="NZ_BAAACF010000003.1"/>
</dbReference>
<dbReference type="Proteomes" id="UP001500339">
    <property type="component" value="Unassembled WGS sequence"/>
</dbReference>
<keyword evidence="2" id="KW-1185">Reference proteome</keyword>
<dbReference type="EMBL" id="BAAACF010000003">
    <property type="protein sequence ID" value="GAA0727151.1"/>
    <property type="molecule type" value="Genomic_DNA"/>
</dbReference>
<accession>A0ABN1J2X7</accession>
<sequence length="191" mass="21729">MHREFFTNSANLAKEICKIKLRPGDVAIDATMGKGNDTIFLRNLVGDEGRVYAFDVQEEAINITREKLNSLNIYINNVEIILDGHENLHRYVNEKVKVVMFNLGYLPGTSRHLTTKGETTIKAIEKSLEILEKGGVILLVIYYGHEGGEEEREAVIKYTSTLNQKKYNVVKLSFINQVNSPPELIVVEYRE</sequence>
<keyword evidence="1" id="KW-0489">Methyltransferase</keyword>
<protein>
    <submittedName>
        <fullName evidence="1">Class I SAM-dependent methyltransferase</fullName>
    </submittedName>
</protein>
<dbReference type="Pfam" id="PF06962">
    <property type="entry name" value="rRNA_methylase"/>
    <property type="match status" value="1"/>
</dbReference>
<dbReference type="GO" id="GO:0032259">
    <property type="term" value="P:methylation"/>
    <property type="evidence" value="ECO:0007669"/>
    <property type="project" value="UniProtKB-KW"/>
</dbReference>
<dbReference type="PANTHER" id="PTHR35276:SF1">
    <property type="entry name" value="TRNA (MNM(5)S(2)U34)-METHYLTRANSFERASE, CHLOROPLASTIC"/>
    <property type="match status" value="1"/>
</dbReference>
<dbReference type="InterPro" id="IPR029063">
    <property type="entry name" value="SAM-dependent_MTases_sf"/>
</dbReference>
<comment type="caution">
    <text evidence="1">The sequence shown here is derived from an EMBL/GenBank/DDBJ whole genome shotgun (WGS) entry which is preliminary data.</text>
</comment>
<organism evidence="1 2">
    <name type="scientific">Clostridium malenominatum</name>
    <dbReference type="NCBI Taxonomy" id="1539"/>
    <lineage>
        <taxon>Bacteria</taxon>
        <taxon>Bacillati</taxon>
        <taxon>Bacillota</taxon>
        <taxon>Clostridia</taxon>
        <taxon>Eubacteriales</taxon>
        <taxon>Clostridiaceae</taxon>
        <taxon>Clostridium</taxon>
    </lineage>
</organism>
<dbReference type="Gene3D" id="3.40.50.150">
    <property type="entry name" value="Vaccinia Virus protein VP39"/>
    <property type="match status" value="1"/>
</dbReference>
<dbReference type="PANTHER" id="PTHR35276">
    <property type="entry name" value="S-ADENOSYL-L-METHIONINE-DEPENDENT METHYLTRANSFERASES SUPERFAMILY PROTEIN"/>
    <property type="match status" value="1"/>
</dbReference>
<proteinExistence type="predicted"/>
<dbReference type="SUPFAM" id="SSF53335">
    <property type="entry name" value="S-adenosyl-L-methionine-dependent methyltransferases"/>
    <property type="match status" value="1"/>
</dbReference>
<reference evidence="1 2" key="1">
    <citation type="journal article" date="2019" name="Int. J. Syst. Evol. Microbiol.">
        <title>The Global Catalogue of Microorganisms (GCM) 10K type strain sequencing project: providing services to taxonomists for standard genome sequencing and annotation.</title>
        <authorList>
            <consortium name="The Broad Institute Genomics Platform"/>
            <consortium name="The Broad Institute Genome Sequencing Center for Infectious Disease"/>
            <person name="Wu L."/>
            <person name="Ma J."/>
        </authorList>
    </citation>
    <scope>NUCLEOTIDE SEQUENCE [LARGE SCALE GENOMIC DNA]</scope>
    <source>
        <strain evidence="1 2">JCM 1405</strain>
    </source>
</reference>
<evidence type="ECO:0000313" key="2">
    <source>
        <dbReference type="Proteomes" id="UP001500339"/>
    </source>
</evidence>
<dbReference type="InterPro" id="IPR010719">
    <property type="entry name" value="MnmM_MeTrfase"/>
</dbReference>
<evidence type="ECO:0000313" key="1">
    <source>
        <dbReference type="EMBL" id="GAA0727151.1"/>
    </source>
</evidence>